<keyword evidence="8" id="KW-1185">Reference proteome</keyword>
<dbReference type="RefSeq" id="WP_093145813.1">
    <property type="nucleotide sequence ID" value="NZ_FOUP01000001.1"/>
</dbReference>
<evidence type="ECO:0000313" key="7">
    <source>
        <dbReference type="Proteomes" id="UP000199398"/>
    </source>
</evidence>
<gene>
    <name evidence="5" type="ORF">ATL45_6722</name>
    <name evidence="6" type="ORF">SAMN05421805_101270</name>
</gene>
<evidence type="ECO:0000313" key="8">
    <source>
        <dbReference type="Proteomes" id="UP000270697"/>
    </source>
</evidence>
<protein>
    <recommendedName>
        <fullName evidence="3">Cyclodipeptide synthase</fullName>
    </recommendedName>
</protein>
<dbReference type="GO" id="GO:0016755">
    <property type="term" value="F:aminoacyltransferase activity"/>
    <property type="evidence" value="ECO:0007669"/>
    <property type="project" value="InterPro"/>
</dbReference>
<dbReference type="EMBL" id="FOUP01000001">
    <property type="protein sequence ID" value="SFM43774.1"/>
    <property type="molecule type" value="Genomic_DNA"/>
</dbReference>
<dbReference type="AlphaFoldDB" id="A0A1I4QUN1"/>
<evidence type="ECO:0000256" key="3">
    <source>
        <dbReference type="ARBA" id="ARBA00030771"/>
    </source>
</evidence>
<dbReference type="Proteomes" id="UP000270697">
    <property type="component" value="Unassembled WGS sequence"/>
</dbReference>
<accession>A0A1I4QUN1</accession>
<reference evidence="5 8" key="2">
    <citation type="submission" date="2018-10" db="EMBL/GenBank/DDBJ databases">
        <title>Sequencing the genomes of 1000 actinobacteria strains.</title>
        <authorList>
            <person name="Klenk H.-P."/>
        </authorList>
    </citation>
    <scope>NUCLEOTIDE SEQUENCE [LARGE SCALE GENOMIC DNA]</scope>
    <source>
        <strain evidence="5 8">DSM 45119</strain>
    </source>
</reference>
<proteinExistence type="inferred from homology"/>
<evidence type="ECO:0000313" key="6">
    <source>
        <dbReference type="EMBL" id="SFM43774.1"/>
    </source>
</evidence>
<dbReference type="Gene3D" id="3.40.50.11710">
    <property type="entry name" value="Cyclodipeptide synthase"/>
    <property type="match status" value="1"/>
</dbReference>
<dbReference type="NCBIfam" id="TIGR04539">
    <property type="entry name" value="tRNA_cyclodipep"/>
    <property type="match status" value="1"/>
</dbReference>
<dbReference type="Proteomes" id="UP000199398">
    <property type="component" value="Unassembled WGS sequence"/>
</dbReference>
<dbReference type="STRING" id="455193.SAMN05421805_101270"/>
<dbReference type="Pfam" id="PF16715">
    <property type="entry name" value="CDPS"/>
    <property type="match status" value="1"/>
</dbReference>
<dbReference type="InterPro" id="IPR038622">
    <property type="entry name" value="CDPS_sf"/>
</dbReference>
<organism evidence="6 7">
    <name type="scientific">Saccharopolyspora antimicrobica</name>
    <dbReference type="NCBI Taxonomy" id="455193"/>
    <lineage>
        <taxon>Bacteria</taxon>
        <taxon>Bacillati</taxon>
        <taxon>Actinomycetota</taxon>
        <taxon>Actinomycetes</taxon>
        <taxon>Pseudonocardiales</taxon>
        <taxon>Pseudonocardiaceae</taxon>
        <taxon>Saccharopolyspora</taxon>
    </lineage>
</organism>
<sequence length="254" mass="27979">MHSTCIDRAAFTVEPYSENCRRVCERGEHLLVGVSPGNSYFSVDLLARLLGWAHRRFAAVDVVIPDTALVHTQLALGHAEERARQRSREECNRVYNRVVRAWEQAGLEPAPHRWHRLSDFAGSARYRALLAQAEDAVTRPSPLRAACLETSRAVLESRKPGESFTDEQIERGARYVVAELPFIVDTPSILGVPSSLSFYHRPAGFIREVISGRGGLRPAPGQGCALIRPAEDDPDDGSREKVASGAGWGNDAVQ</sequence>
<dbReference type="EMBL" id="RBXX01000002">
    <property type="protein sequence ID" value="RKT88290.1"/>
    <property type="molecule type" value="Genomic_DNA"/>
</dbReference>
<dbReference type="InterPro" id="IPR030903">
    <property type="entry name" value="CDPS"/>
</dbReference>
<evidence type="ECO:0000313" key="5">
    <source>
        <dbReference type="EMBL" id="RKT88290.1"/>
    </source>
</evidence>
<feature type="region of interest" description="Disordered" evidence="4">
    <location>
        <begin position="227"/>
        <end position="254"/>
    </location>
</feature>
<evidence type="ECO:0000256" key="2">
    <source>
        <dbReference type="ARBA" id="ARBA00022679"/>
    </source>
</evidence>
<evidence type="ECO:0000256" key="1">
    <source>
        <dbReference type="ARBA" id="ARBA00006034"/>
    </source>
</evidence>
<name>A0A1I4QUN1_9PSEU</name>
<keyword evidence="2" id="KW-0808">Transferase</keyword>
<comment type="similarity">
    <text evidence="1">Belongs to the CDPS family.</text>
</comment>
<reference evidence="6 7" key="1">
    <citation type="submission" date="2016-10" db="EMBL/GenBank/DDBJ databases">
        <authorList>
            <person name="de Groot N.N."/>
        </authorList>
    </citation>
    <scope>NUCLEOTIDE SEQUENCE [LARGE SCALE GENOMIC DNA]</scope>
    <source>
        <strain evidence="6 7">CPCC 201259</strain>
    </source>
</reference>
<evidence type="ECO:0000256" key="4">
    <source>
        <dbReference type="SAM" id="MobiDB-lite"/>
    </source>
</evidence>
<dbReference type="OrthoDB" id="2895472at2"/>